<dbReference type="KEGG" id="pms:KNP414_04366"/>
<dbReference type="EMBL" id="CP002869">
    <property type="protein sequence ID" value="AEI42898.1"/>
    <property type="molecule type" value="Genomic_DNA"/>
</dbReference>
<sequence length="221" mass="24828">MGAYYVTLGMRKGKYTVLLTSSCFHIYNKGSVIMGKQVYIIHGYGASPTNHWFPWLKEKLLADDHQVSVLHMPNSSDPRKEEWLDTLANSIKSIDNHTYFVTHSLGSITLLKYLELLNPLPTFGGFILVSGFSRPLSLLPSLNPFTEKEVDYNKIISAANSRTVIAAKDDNIVPFQFSQNLSKQLDAHFISVEKGGHFLEDDGYTAFPAVYDILNHMIKGI</sequence>
<dbReference type="PATRIC" id="fig|1036673.3.peg.4013"/>
<accession>F8FJP8</accession>
<dbReference type="Gene3D" id="3.40.50.1820">
    <property type="entry name" value="alpha/beta hydrolase"/>
    <property type="match status" value="1"/>
</dbReference>
<dbReference type="AlphaFoldDB" id="F8FJP8"/>
<proteinExistence type="predicted"/>
<organism evidence="1 2">
    <name type="scientific">Paenibacillus mucilaginosus (strain KNP414)</name>
    <dbReference type="NCBI Taxonomy" id="1036673"/>
    <lineage>
        <taxon>Bacteria</taxon>
        <taxon>Bacillati</taxon>
        <taxon>Bacillota</taxon>
        <taxon>Bacilli</taxon>
        <taxon>Bacillales</taxon>
        <taxon>Paenibacillaceae</taxon>
        <taxon>Paenibacillus</taxon>
    </lineage>
</organism>
<dbReference type="PANTHER" id="PTHR15394">
    <property type="entry name" value="SERINE HYDROLASE RBBP9"/>
    <property type="match status" value="1"/>
</dbReference>
<dbReference type="SUPFAM" id="SSF53474">
    <property type="entry name" value="alpha/beta-Hydrolases"/>
    <property type="match status" value="1"/>
</dbReference>
<reference evidence="2" key="1">
    <citation type="submission" date="2011-06" db="EMBL/GenBank/DDBJ databases">
        <title>Complete genome sequence of Paenibacillus mucilaginosus KNP414.</title>
        <authorList>
            <person name="Wang J."/>
            <person name="Hu S."/>
            <person name="Hu X."/>
            <person name="Zhang B."/>
            <person name="Dong D."/>
            <person name="Zhang S."/>
            <person name="Zhao K."/>
            <person name="Wu D."/>
        </authorList>
    </citation>
    <scope>NUCLEOTIDE SEQUENCE [LARGE SCALE GENOMIC DNA]</scope>
    <source>
        <strain evidence="2">KNP414</strain>
    </source>
</reference>
<dbReference type="GO" id="GO:0016787">
    <property type="term" value="F:hydrolase activity"/>
    <property type="evidence" value="ECO:0007669"/>
    <property type="project" value="UniProtKB-KW"/>
</dbReference>
<dbReference type="Proteomes" id="UP000006620">
    <property type="component" value="Chromosome"/>
</dbReference>
<dbReference type="PANTHER" id="PTHR15394:SF3">
    <property type="entry name" value="SERINE HYDROLASE RBBP9"/>
    <property type="match status" value="1"/>
</dbReference>
<name>F8FJP8_PAEMK</name>
<dbReference type="InterPro" id="IPR029058">
    <property type="entry name" value="AB_hydrolase_fold"/>
</dbReference>
<evidence type="ECO:0000313" key="2">
    <source>
        <dbReference type="Proteomes" id="UP000006620"/>
    </source>
</evidence>
<keyword evidence="1" id="KW-0378">Hydrolase</keyword>
<evidence type="ECO:0000313" key="1">
    <source>
        <dbReference type="EMBL" id="AEI42898.1"/>
    </source>
</evidence>
<dbReference type="InterPro" id="IPR010662">
    <property type="entry name" value="RBBP9/YdeN"/>
</dbReference>
<protein>
    <submittedName>
        <fullName evidence="1">Alpha/beta hydrolase</fullName>
    </submittedName>
</protein>
<dbReference type="HOGENOM" id="CLU_088863_3_0_9"/>
<dbReference type="Pfam" id="PF06821">
    <property type="entry name" value="Ser_hydrolase"/>
    <property type="match status" value="1"/>
</dbReference>
<reference evidence="1 2" key="2">
    <citation type="journal article" date="2013" name="Genome Announc.">
        <title>Genome Sequence of Growth-Improving Paenibacillus mucilaginosus Strain KNP414.</title>
        <authorList>
            <person name="Lu J.J."/>
            <person name="Wang J.F."/>
            <person name="Hu X.F."/>
        </authorList>
    </citation>
    <scope>NUCLEOTIDE SEQUENCE [LARGE SCALE GENOMIC DNA]</scope>
    <source>
        <strain evidence="1 2">KNP414</strain>
    </source>
</reference>
<gene>
    <name evidence="1" type="ordered locus">KNP414_04366</name>
</gene>